<organism evidence="1 2">
    <name type="scientific">Smallanthus sonchifolius</name>
    <dbReference type="NCBI Taxonomy" id="185202"/>
    <lineage>
        <taxon>Eukaryota</taxon>
        <taxon>Viridiplantae</taxon>
        <taxon>Streptophyta</taxon>
        <taxon>Embryophyta</taxon>
        <taxon>Tracheophyta</taxon>
        <taxon>Spermatophyta</taxon>
        <taxon>Magnoliopsida</taxon>
        <taxon>eudicotyledons</taxon>
        <taxon>Gunneridae</taxon>
        <taxon>Pentapetalae</taxon>
        <taxon>asterids</taxon>
        <taxon>campanulids</taxon>
        <taxon>Asterales</taxon>
        <taxon>Asteraceae</taxon>
        <taxon>Asteroideae</taxon>
        <taxon>Heliantheae alliance</taxon>
        <taxon>Millerieae</taxon>
        <taxon>Smallanthus</taxon>
    </lineage>
</organism>
<proteinExistence type="predicted"/>
<reference evidence="2" key="1">
    <citation type="journal article" date="2022" name="Mol. Ecol. Resour.">
        <title>The genomes of chicory, endive, great burdock and yacon provide insights into Asteraceae palaeo-polyploidization history and plant inulin production.</title>
        <authorList>
            <person name="Fan W."/>
            <person name="Wang S."/>
            <person name="Wang H."/>
            <person name="Wang A."/>
            <person name="Jiang F."/>
            <person name="Liu H."/>
            <person name="Zhao H."/>
            <person name="Xu D."/>
            <person name="Zhang Y."/>
        </authorList>
    </citation>
    <scope>NUCLEOTIDE SEQUENCE [LARGE SCALE GENOMIC DNA]</scope>
    <source>
        <strain evidence="2">cv. Yunnan</strain>
    </source>
</reference>
<reference evidence="1 2" key="2">
    <citation type="journal article" date="2022" name="Mol. Ecol. Resour.">
        <title>The genomes of chicory, endive, great burdock and yacon provide insights into Asteraceae paleo-polyploidization history and plant inulin production.</title>
        <authorList>
            <person name="Fan W."/>
            <person name="Wang S."/>
            <person name="Wang H."/>
            <person name="Wang A."/>
            <person name="Jiang F."/>
            <person name="Liu H."/>
            <person name="Zhao H."/>
            <person name="Xu D."/>
            <person name="Zhang Y."/>
        </authorList>
    </citation>
    <scope>NUCLEOTIDE SEQUENCE [LARGE SCALE GENOMIC DNA]</scope>
    <source>
        <strain evidence="2">cv. Yunnan</strain>
        <tissue evidence="1">Leaves</tissue>
    </source>
</reference>
<protein>
    <submittedName>
        <fullName evidence="1">Uncharacterized protein</fullName>
    </submittedName>
</protein>
<keyword evidence="2" id="KW-1185">Reference proteome</keyword>
<sequence>MFRICLGPFQCPWWLSLGPTSLGKGIRKETTLASSASKKWKTGKESPEREIGQMQVTFNPGRSAFQDAVANDVSSPSMEKMKDGNGMHRNPCGGWEEDWGGSYRLINHLEYGFRKNRGIQFCLHICGAFF</sequence>
<name>A0ACB9AT09_9ASTR</name>
<dbReference type="Proteomes" id="UP001056120">
    <property type="component" value="Linkage Group LG24"/>
</dbReference>
<accession>A0ACB9AT09</accession>
<dbReference type="EMBL" id="CM042041">
    <property type="protein sequence ID" value="KAI3712518.1"/>
    <property type="molecule type" value="Genomic_DNA"/>
</dbReference>
<evidence type="ECO:0000313" key="2">
    <source>
        <dbReference type="Proteomes" id="UP001056120"/>
    </source>
</evidence>
<evidence type="ECO:0000313" key="1">
    <source>
        <dbReference type="EMBL" id="KAI3712518.1"/>
    </source>
</evidence>
<comment type="caution">
    <text evidence="1">The sequence shown here is derived from an EMBL/GenBank/DDBJ whole genome shotgun (WGS) entry which is preliminary data.</text>
</comment>
<gene>
    <name evidence="1" type="ORF">L1987_71076</name>
</gene>